<evidence type="ECO:0000256" key="2">
    <source>
        <dbReference type="SAM" id="MobiDB-lite"/>
    </source>
</evidence>
<reference evidence="3" key="1">
    <citation type="journal article" date="2014" name="Genome Biol. Evol.">
        <title>Pangenome evidence for extensive interdomain horizontal transfer affecting lineage core and shell genes in uncultured planktonic thaumarchaeota and euryarchaeota.</title>
        <authorList>
            <person name="Deschamps P."/>
            <person name="Zivanovic Y."/>
            <person name="Moreira D."/>
            <person name="Rodriguez-Valera F."/>
            <person name="Lopez-Garcia P."/>
        </authorList>
    </citation>
    <scope>NUCLEOTIDE SEQUENCE</scope>
</reference>
<feature type="coiled-coil region" evidence="1">
    <location>
        <begin position="87"/>
        <end position="205"/>
    </location>
</feature>
<feature type="compositionally biased region" description="Low complexity" evidence="2">
    <location>
        <begin position="365"/>
        <end position="380"/>
    </location>
</feature>
<proteinExistence type="predicted"/>
<feature type="coiled-coil region" evidence="1">
    <location>
        <begin position="245"/>
        <end position="272"/>
    </location>
</feature>
<feature type="compositionally biased region" description="Basic and acidic residues" evidence="2">
    <location>
        <begin position="343"/>
        <end position="355"/>
    </location>
</feature>
<sequence length="387" mass="43908">MGRAETTNGKAAAGDDVDRAALAGMLSGYGQEQLVDEVITAWEELASANKDLANSNQRNRVMELDLSEREELGAPDRARLMKADEDLRDREARIIHLERMLDDTRREKEAIANSVGAIRIDELERNENDLSEKVESQANIIGELEAKLDQLVEALEKAAEAGLTSITADEVRNLNHELEDAHRKIEAEQIENNTVSEERDKLREMVTQTKSLLEQRDLRLKELDGQMQRMMDGPRSISAEHDYLVEQIEELKRRLLERNREYEALRRRERRLHRDVFERDERIQQMQLTISDIEGGLSDRTAELKTLEEVHDRMAAEVDGLRKSERTRGVVSGAFQDSLGVLRTHEQTKARREELGIEDDDSIPELGEGSAPGGSAAPALKDIEDLE</sequence>
<dbReference type="EMBL" id="KF900333">
    <property type="protein sequence ID" value="AIE91290.1"/>
    <property type="molecule type" value="Genomic_DNA"/>
</dbReference>
<protein>
    <submittedName>
        <fullName evidence="3">Uncharacterized protein</fullName>
    </submittedName>
</protein>
<name>A0A075FIL1_9EURY</name>
<dbReference type="AlphaFoldDB" id="A0A075FIL1"/>
<evidence type="ECO:0000256" key="1">
    <source>
        <dbReference type="SAM" id="Coils"/>
    </source>
</evidence>
<dbReference type="Gene3D" id="1.10.287.1490">
    <property type="match status" value="1"/>
</dbReference>
<accession>A0A075FIL1</accession>
<organism evidence="3">
    <name type="scientific">uncultured marine group II/III euryarchaeote AD1000_114_C07</name>
    <dbReference type="NCBI Taxonomy" id="1457719"/>
    <lineage>
        <taxon>Archaea</taxon>
        <taxon>Methanobacteriati</taxon>
        <taxon>Methanobacteriota</taxon>
        <taxon>environmental samples</taxon>
    </lineage>
</organism>
<evidence type="ECO:0000313" key="3">
    <source>
        <dbReference type="EMBL" id="AIE91290.1"/>
    </source>
</evidence>
<keyword evidence="1" id="KW-0175">Coiled coil</keyword>
<feature type="region of interest" description="Disordered" evidence="2">
    <location>
        <begin position="343"/>
        <end position="387"/>
    </location>
</feature>